<comment type="similarity">
    <text evidence="1">Belongs to the anaerobic coproporphyrinogen-III oxidase family. HemW subfamily.</text>
</comment>
<dbReference type="KEGG" id="salx:SALLE_v1c03990"/>
<gene>
    <name evidence="11" type="primary">hemN</name>
    <name evidence="11" type="ORF">SALLE_v1c03990</name>
</gene>
<dbReference type="GO" id="GO:0046872">
    <property type="term" value="F:metal ion binding"/>
    <property type="evidence" value="ECO:0007669"/>
    <property type="project" value="UniProtKB-UniRule"/>
</dbReference>
<dbReference type="SMART" id="SM00729">
    <property type="entry name" value="Elp3"/>
    <property type="match status" value="1"/>
</dbReference>
<evidence type="ECO:0000256" key="8">
    <source>
        <dbReference type="ARBA" id="ARBA00023186"/>
    </source>
</evidence>
<dbReference type="PANTHER" id="PTHR13932:SF5">
    <property type="entry name" value="RADICAL S-ADENOSYL METHIONINE DOMAIN-CONTAINING PROTEIN 1, MITOCHONDRIAL"/>
    <property type="match status" value="1"/>
</dbReference>
<evidence type="ECO:0000256" key="7">
    <source>
        <dbReference type="ARBA" id="ARBA00023014"/>
    </source>
</evidence>
<dbReference type="GO" id="GO:0051539">
    <property type="term" value="F:4 iron, 4 sulfur cluster binding"/>
    <property type="evidence" value="ECO:0007669"/>
    <property type="project" value="UniProtKB-UniRule"/>
</dbReference>
<comment type="function">
    <text evidence="9">Probably acts as a heme chaperone, transferring heme to an unknown acceptor. Binds one molecule of heme per monomer, possibly covalently. Binds 1 [4Fe-4S] cluster. The cluster is coordinated with 3 cysteines and an exchangeable S-adenosyl-L-methionine.</text>
</comment>
<dbReference type="InterPro" id="IPR013785">
    <property type="entry name" value="Aldolase_TIM"/>
</dbReference>
<dbReference type="Pfam" id="PF06969">
    <property type="entry name" value="HemN_C"/>
    <property type="match status" value="1"/>
</dbReference>
<dbReference type="GO" id="GO:0006779">
    <property type="term" value="P:porphyrin-containing compound biosynthetic process"/>
    <property type="evidence" value="ECO:0007669"/>
    <property type="project" value="InterPro"/>
</dbReference>
<dbReference type="EMBL" id="CP031376">
    <property type="protein sequence ID" value="AXK51073.1"/>
    <property type="molecule type" value="Genomic_DNA"/>
</dbReference>
<dbReference type="InterPro" id="IPR058240">
    <property type="entry name" value="rSAM_sf"/>
</dbReference>
<dbReference type="PROSITE" id="PS51918">
    <property type="entry name" value="RADICAL_SAM"/>
    <property type="match status" value="1"/>
</dbReference>
<evidence type="ECO:0000256" key="1">
    <source>
        <dbReference type="ARBA" id="ARBA00006100"/>
    </source>
</evidence>
<dbReference type="Proteomes" id="UP000254792">
    <property type="component" value="Chromosome"/>
</dbReference>
<keyword evidence="12" id="KW-1185">Reference proteome</keyword>
<name>A0A345Z394_9MOLU</name>
<reference evidence="11 12" key="1">
    <citation type="submission" date="2018-07" db="EMBL/GenBank/DDBJ databases">
        <title>Complete genome sequence of Spiroplasma alleghenense PLHS-1 (ATCC 51752).</title>
        <authorList>
            <person name="Chou L."/>
            <person name="Lee T.-Y."/>
            <person name="Tsai Y.-M."/>
            <person name="Kuo C.-H."/>
        </authorList>
    </citation>
    <scope>NUCLEOTIDE SEQUENCE [LARGE SCALE GENOMIC DNA]</scope>
    <source>
        <strain evidence="11 12">PLHS-1</strain>
    </source>
</reference>
<dbReference type="InterPro" id="IPR007197">
    <property type="entry name" value="rSAM"/>
</dbReference>
<evidence type="ECO:0000256" key="4">
    <source>
        <dbReference type="ARBA" id="ARBA00022691"/>
    </source>
</evidence>
<dbReference type="GO" id="GO:0005737">
    <property type="term" value="C:cytoplasm"/>
    <property type="evidence" value="ECO:0007669"/>
    <property type="project" value="UniProtKB-SubCell"/>
</dbReference>
<evidence type="ECO:0000256" key="5">
    <source>
        <dbReference type="ARBA" id="ARBA00022723"/>
    </source>
</evidence>
<dbReference type="SFLD" id="SFLDG01082">
    <property type="entry name" value="B12-binding_domain_containing"/>
    <property type="match status" value="1"/>
</dbReference>
<dbReference type="CDD" id="cd01335">
    <property type="entry name" value="Radical_SAM"/>
    <property type="match status" value="1"/>
</dbReference>
<keyword evidence="9" id="KW-0963">Cytoplasm</keyword>
<keyword evidence="9" id="KW-0004">4Fe-4S</keyword>
<dbReference type="Gene3D" id="3.20.20.70">
    <property type="entry name" value="Aldolase class I"/>
    <property type="match status" value="1"/>
</dbReference>
<feature type="domain" description="Radical SAM core" evidence="10">
    <location>
        <begin position="6"/>
        <end position="234"/>
    </location>
</feature>
<keyword evidence="8 9" id="KW-0143">Chaperone</keyword>
<keyword evidence="7 9" id="KW-0411">Iron-sulfur</keyword>
<dbReference type="Pfam" id="PF04055">
    <property type="entry name" value="Radical_SAM"/>
    <property type="match status" value="1"/>
</dbReference>
<keyword evidence="5 9" id="KW-0479">Metal-binding</keyword>
<proteinExistence type="inferred from homology"/>
<dbReference type="SFLD" id="SFLDF00562">
    <property type="entry name" value="HemN-like__clustered_with_heat"/>
    <property type="match status" value="1"/>
</dbReference>
<dbReference type="PANTHER" id="PTHR13932">
    <property type="entry name" value="COPROPORPHYRINIGEN III OXIDASE"/>
    <property type="match status" value="1"/>
</dbReference>
<evidence type="ECO:0000256" key="9">
    <source>
        <dbReference type="RuleBase" id="RU364116"/>
    </source>
</evidence>
<dbReference type="InterPro" id="IPR034505">
    <property type="entry name" value="Coproporphyrinogen-III_oxidase"/>
</dbReference>
<keyword evidence="3 9" id="KW-0349">Heme</keyword>
<protein>
    <recommendedName>
        <fullName evidence="2 9">Heme chaperone HemW</fullName>
    </recommendedName>
</protein>
<dbReference type="SFLD" id="SFLDG01065">
    <property type="entry name" value="anaerobic_coproporphyrinogen-I"/>
    <property type="match status" value="1"/>
</dbReference>
<dbReference type="InterPro" id="IPR006638">
    <property type="entry name" value="Elp3/MiaA/NifB-like_rSAM"/>
</dbReference>
<accession>A0A345Z394</accession>
<dbReference type="GO" id="GO:0004109">
    <property type="term" value="F:coproporphyrinogen oxidase activity"/>
    <property type="evidence" value="ECO:0007669"/>
    <property type="project" value="InterPro"/>
</dbReference>
<evidence type="ECO:0000259" key="10">
    <source>
        <dbReference type="PROSITE" id="PS51918"/>
    </source>
</evidence>
<dbReference type="OrthoDB" id="9808022at2"/>
<dbReference type="AlphaFoldDB" id="A0A345Z394"/>
<keyword evidence="4 9" id="KW-0949">S-adenosyl-L-methionine</keyword>
<evidence type="ECO:0000256" key="3">
    <source>
        <dbReference type="ARBA" id="ARBA00022617"/>
    </source>
</evidence>
<dbReference type="SUPFAM" id="SSF102114">
    <property type="entry name" value="Radical SAM enzymes"/>
    <property type="match status" value="1"/>
</dbReference>
<organism evidence="11 12">
    <name type="scientific">Spiroplasma alleghenense</name>
    <dbReference type="NCBI Taxonomy" id="216931"/>
    <lineage>
        <taxon>Bacteria</taxon>
        <taxon>Bacillati</taxon>
        <taxon>Mycoplasmatota</taxon>
        <taxon>Mollicutes</taxon>
        <taxon>Entomoplasmatales</taxon>
        <taxon>Spiroplasmataceae</taxon>
        <taxon>Spiroplasma</taxon>
    </lineage>
</organism>
<dbReference type="RefSeq" id="WP_115557984.1">
    <property type="nucleotide sequence ID" value="NZ_CP031376.1"/>
</dbReference>
<evidence type="ECO:0000313" key="12">
    <source>
        <dbReference type="Proteomes" id="UP000254792"/>
    </source>
</evidence>
<dbReference type="InterPro" id="IPR010723">
    <property type="entry name" value="HemN_C"/>
</dbReference>
<comment type="subcellular location">
    <subcellularLocation>
        <location evidence="9">Cytoplasm</location>
    </subcellularLocation>
</comment>
<sequence>MTNDELITKDVKSLYVHIPFCDSICFFCDFVKVKKTSDEQVWQYLEKLEQEIESYRDDLGNLETIYIGGGTPSCLNEECTLKMLQILHPFVKENIEYTIEINPEKVSENKLELYKKFGVNRLSIGIQTFSNPLLKKIGRIHDNLEPIRVIELARKIGFENISIDLIYNLFEQNKDDILVDIEKIKELKPDHISWYSLILKENSIWGKLKKKLPENDEYFDEIINSKLIELGYCRYEVSNYSLNNKISLHNLSYWNNQRFIGVGIGAAGFIEMNNNLYLTKNEGNINHWERIDQLLSQKEYYFQIIMMGLRLVDGIDFSKVRDGALALDYFQSELKIHFENKLLELTDNGFKCTPRGYEIMDNILLDII</sequence>
<keyword evidence="6 9" id="KW-0408">Iron</keyword>
<evidence type="ECO:0000256" key="6">
    <source>
        <dbReference type="ARBA" id="ARBA00023004"/>
    </source>
</evidence>
<evidence type="ECO:0000313" key="11">
    <source>
        <dbReference type="EMBL" id="AXK51073.1"/>
    </source>
</evidence>
<dbReference type="InterPro" id="IPR004559">
    <property type="entry name" value="HemW-like"/>
</dbReference>
<dbReference type="SFLD" id="SFLDS00029">
    <property type="entry name" value="Radical_SAM"/>
    <property type="match status" value="1"/>
</dbReference>
<dbReference type="NCBIfam" id="TIGR00539">
    <property type="entry name" value="hemN_rel"/>
    <property type="match status" value="1"/>
</dbReference>
<evidence type="ECO:0000256" key="2">
    <source>
        <dbReference type="ARBA" id="ARBA00017228"/>
    </source>
</evidence>